<dbReference type="InterPro" id="IPR050358">
    <property type="entry name" value="RSE1/DDB1/CFT1"/>
</dbReference>
<evidence type="ECO:0000259" key="2">
    <source>
        <dbReference type="Pfam" id="PF10433"/>
    </source>
</evidence>
<sequence length="696" mass="75725">MHALRRELLPPSGVEFATSLKLTRAAVAAQDGGNRVIGHLVVARSSFLRIFEVREEPAPLPPVDDAAAAGRKGTEAVEGEIEMDDGGEGFVSVGLVKVTIPFLLKDTCIVDRAMDFFSYNALVWIVLIDRPKSATQNVIPTTVTRLYLLRSHRLHGTATGLDRVRTLATAEDGLDRLLVSFKDAKIALMEWSDAVFDLTTVSIHTYERAPQLLSFNSSSFRTQLRVDPESRCAALSLPRDGLAILPFYQTQADLDVGEQDHAFAKDVPYSPSFVLDLAEIDERIHNVVDLAFLPGFNNPTLGLLFETKQTWTGRLNEFKDTISLFIVTLDLNTRTYPIIMQAHSLPYDCFSILPCPISFGGVFVLSANAVIHVDQIGRTVAVPTNGWAPRVTEMKLTEDSETPTRNIPLEASRMTFVDDRNVFIFTPDGSVYPVEIVVEGRIVANIVIAPALARSTIPTVVTDVGSDHIFVGSTVGPSMLFKAVRVAVKKEDGVASDAVSQPKEDADMDLDDDIYGEKVDAPENNADGTTNTHVETHTIARLAPRDSLREYGPINDMVFGLYNDGDRYTPELVTCTGTEHLGGFTLFQRDLPTRMKREVRAIGGSRGVWSLSIRPGSKSSDLGPGSGSSADHDSIIVSTDASPAPGLSRMASTSAKKDMVIFGRATVTTVGAASFFQRTAILQVTTNALRVLEAGE</sequence>
<feature type="domain" description="RSE1/DDB1/CPSF1 first beta-propeller" evidence="2">
    <location>
        <begin position="142"/>
        <end position="482"/>
    </location>
</feature>
<evidence type="ECO:0000313" key="3">
    <source>
        <dbReference type="EMBL" id="KIJ27344.1"/>
    </source>
</evidence>
<evidence type="ECO:0000256" key="1">
    <source>
        <dbReference type="SAM" id="MobiDB-lite"/>
    </source>
</evidence>
<accession>A0A0C9U008</accession>
<dbReference type="AlphaFoldDB" id="A0A0C9U008"/>
<protein>
    <recommendedName>
        <fullName evidence="2">RSE1/DDB1/CPSF1 first beta-propeller domain-containing protein</fullName>
    </recommendedName>
</protein>
<dbReference type="EMBL" id="KN837338">
    <property type="protein sequence ID" value="KIJ27344.1"/>
    <property type="molecule type" value="Genomic_DNA"/>
</dbReference>
<reference evidence="3 4" key="1">
    <citation type="submission" date="2014-06" db="EMBL/GenBank/DDBJ databases">
        <title>Evolutionary Origins and Diversification of the Mycorrhizal Mutualists.</title>
        <authorList>
            <consortium name="DOE Joint Genome Institute"/>
            <consortium name="Mycorrhizal Genomics Consortium"/>
            <person name="Kohler A."/>
            <person name="Kuo A."/>
            <person name="Nagy L.G."/>
            <person name="Floudas D."/>
            <person name="Copeland A."/>
            <person name="Barry K.W."/>
            <person name="Cichocki N."/>
            <person name="Veneault-Fourrey C."/>
            <person name="LaButti K."/>
            <person name="Lindquist E.A."/>
            <person name="Lipzen A."/>
            <person name="Lundell T."/>
            <person name="Morin E."/>
            <person name="Murat C."/>
            <person name="Riley R."/>
            <person name="Ohm R."/>
            <person name="Sun H."/>
            <person name="Tunlid A."/>
            <person name="Henrissat B."/>
            <person name="Grigoriev I.V."/>
            <person name="Hibbett D.S."/>
            <person name="Martin F."/>
        </authorList>
    </citation>
    <scope>NUCLEOTIDE SEQUENCE [LARGE SCALE GENOMIC DNA]</scope>
    <source>
        <strain evidence="3 4">SS14</strain>
    </source>
</reference>
<feature type="region of interest" description="Disordered" evidence="1">
    <location>
        <begin position="613"/>
        <end position="649"/>
    </location>
</feature>
<evidence type="ECO:0000313" key="4">
    <source>
        <dbReference type="Proteomes" id="UP000054279"/>
    </source>
</evidence>
<dbReference type="OrthoDB" id="6109at2759"/>
<dbReference type="HOGENOM" id="CLU_395961_0_0_1"/>
<dbReference type="InterPro" id="IPR018846">
    <property type="entry name" value="Beta-prop_RSE1/DDB1/CPSF1_1st"/>
</dbReference>
<keyword evidence="4" id="KW-1185">Reference proteome</keyword>
<dbReference type="Gene3D" id="2.130.10.10">
    <property type="entry name" value="YVTN repeat-like/Quinoprotein amine dehydrogenase"/>
    <property type="match status" value="1"/>
</dbReference>
<dbReference type="Proteomes" id="UP000054279">
    <property type="component" value="Unassembled WGS sequence"/>
</dbReference>
<organism evidence="3 4">
    <name type="scientific">Sphaerobolus stellatus (strain SS14)</name>
    <dbReference type="NCBI Taxonomy" id="990650"/>
    <lineage>
        <taxon>Eukaryota</taxon>
        <taxon>Fungi</taxon>
        <taxon>Dikarya</taxon>
        <taxon>Basidiomycota</taxon>
        <taxon>Agaricomycotina</taxon>
        <taxon>Agaricomycetes</taxon>
        <taxon>Phallomycetidae</taxon>
        <taxon>Geastrales</taxon>
        <taxon>Sphaerobolaceae</taxon>
        <taxon>Sphaerobolus</taxon>
    </lineage>
</organism>
<proteinExistence type="predicted"/>
<dbReference type="InterPro" id="IPR015943">
    <property type="entry name" value="WD40/YVTN_repeat-like_dom_sf"/>
</dbReference>
<gene>
    <name evidence="3" type="ORF">M422DRAFT_271488</name>
</gene>
<dbReference type="Pfam" id="PF10433">
    <property type="entry name" value="Beta-prop_RSE1_1st"/>
    <property type="match status" value="1"/>
</dbReference>
<dbReference type="PANTHER" id="PTHR10644">
    <property type="entry name" value="DNA REPAIR/RNA PROCESSING CPSF FAMILY"/>
    <property type="match status" value="1"/>
</dbReference>
<name>A0A0C9U008_SPHS4</name>